<proteinExistence type="predicted"/>
<dbReference type="AlphaFoldDB" id="A0A091B0I2"/>
<comment type="caution">
    <text evidence="1">The sequence shown here is derived from an EMBL/GenBank/DDBJ whole genome shotgun (WGS) entry which is preliminary data.</text>
</comment>
<dbReference type="STRING" id="1384056.N787_13625"/>
<evidence type="ECO:0000313" key="1">
    <source>
        <dbReference type="EMBL" id="KFN44389.1"/>
    </source>
</evidence>
<dbReference type="Proteomes" id="UP000029393">
    <property type="component" value="Unassembled WGS sequence"/>
</dbReference>
<sequence>MPVAPAAPAASEPLRLDPLLDELAAGNARAVAEKMPQVIGRLLPVLRLLGPGQRAQLIQFLQRLG</sequence>
<dbReference type="EMBL" id="AVCK01000034">
    <property type="protein sequence ID" value="KFN44389.1"/>
    <property type="molecule type" value="Genomic_DNA"/>
</dbReference>
<protein>
    <submittedName>
        <fullName evidence="1">Uncharacterized protein</fullName>
    </submittedName>
</protein>
<reference evidence="1 2" key="1">
    <citation type="submission" date="2013-09" db="EMBL/GenBank/DDBJ databases">
        <title>Genome sequencing of Arenimonas metalli.</title>
        <authorList>
            <person name="Chen F."/>
            <person name="Wang G."/>
        </authorList>
    </citation>
    <scope>NUCLEOTIDE SEQUENCE [LARGE SCALE GENOMIC DNA]</scope>
    <source>
        <strain evidence="1 2">CF5-1</strain>
    </source>
</reference>
<dbReference type="PATRIC" id="fig|1384056.3.peg.2072"/>
<dbReference type="RefSeq" id="WP_034213763.1">
    <property type="nucleotide sequence ID" value="NZ_AVCK01000034.1"/>
</dbReference>
<accession>A0A091B0I2</accession>
<name>A0A091B0I2_9GAMM</name>
<evidence type="ECO:0000313" key="2">
    <source>
        <dbReference type="Proteomes" id="UP000029393"/>
    </source>
</evidence>
<keyword evidence="2" id="KW-1185">Reference proteome</keyword>
<gene>
    <name evidence="1" type="ORF">N787_13625</name>
</gene>
<organism evidence="1 2">
    <name type="scientific">Arenimonas metalli CF5-1</name>
    <dbReference type="NCBI Taxonomy" id="1384056"/>
    <lineage>
        <taxon>Bacteria</taxon>
        <taxon>Pseudomonadati</taxon>
        <taxon>Pseudomonadota</taxon>
        <taxon>Gammaproteobacteria</taxon>
        <taxon>Lysobacterales</taxon>
        <taxon>Lysobacteraceae</taxon>
        <taxon>Arenimonas</taxon>
    </lineage>
</organism>